<reference evidence="1 2" key="1">
    <citation type="submission" date="2014-04" db="EMBL/GenBank/DDBJ databases">
        <authorList>
            <consortium name="DOE Joint Genome Institute"/>
            <person name="Kuo A."/>
            <person name="Kohler A."/>
            <person name="Jargeat P."/>
            <person name="Nagy L.G."/>
            <person name="Floudas D."/>
            <person name="Copeland A."/>
            <person name="Barry K.W."/>
            <person name="Cichocki N."/>
            <person name="Veneault-Fourrey C."/>
            <person name="LaButti K."/>
            <person name="Lindquist E.A."/>
            <person name="Lipzen A."/>
            <person name="Lundell T."/>
            <person name="Morin E."/>
            <person name="Murat C."/>
            <person name="Sun H."/>
            <person name="Tunlid A."/>
            <person name="Henrissat B."/>
            <person name="Grigoriev I.V."/>
            <person name="Hibbett D.S."/>
            <person name="Martin F."/>
            <person name="Nordberg H.P."/>
            <person name="Cantor M.N."/>
            <person name="Hua S.X."/>
        </authorList>
    </citation>
    <scope>NUCLEOTIDE SEQUENCE [LARGE SCALE GENOMIC DNA]</scope>
    <source>
        <strain evidence="1 2">Ve08.2h10</strain>
    </source>
</reference>
<protein>
    <submittedName>
        <fullName evidence="1">Uncharacterized protein</fullName>
    </submittedName>
</protein>
<proteinExistence type="predicted"/>
<keyword evidence="2" id="KW-1185">Reference proteome</keyword>
<organism evidence="1 2">
    <name type="scientific">Paxillus rubicundulus Ve08.2h10</name>
    <dbReference type="NCBI Taxonomy" id="930991"/>
    <lineage>
        <taxon>Eukaryota</taxon>
        <taxon>Fungi</taxon>
        <taxon>Dikarya</taxon>
        <taxon>Basidiomycota</taxon>
        <taxon>Agaricomycotina</taxon>
        <taxon>Agaricomycetes</taxon>
        <taxon>Agaricomycetidae</taxon>
        <taxon>Boletales</taxon>
        <taxon>Paxilineae</taxon>
        <taxon>Paxillaceae</taxon>
        <taxon>Paxillus</taxon>
    </lineage>
</organism>
<dbReference type="EMBL" id="KN825185">
    <property type="protein sequence ID" value="KIK93442.1"/>
    <property type="molecule type" value="Genomic_DNA"/>
</dbReference>
<dbReference type="AlphaFoldDB" id="A0A0D0D908"/>
<reference evidence="2" key="2">
    <citation type="submission" date="2015-01" db="EMBL/GenBank/DDBJ databases">
        <title>Evolutionary Origins and Diversification of the Mycorrhizal Mutualists.</title>
        <authorList>
            <consortium name="DOE Joint Genome Institute"/>
            <consortium name="Mycorrhizal Genomics Consortium"/>
            <person name="Kohler A."/>
            <person name="Kuo A."/>
            <person name="Nagy L.G."/>
            <person name="Floudas D."/>
            <person name="Copeland A."/>
            <person name="Barry K.W."/>
            <person name="Cichocki N."/>
            <person name="Veneault-Fourrey C."/>
            <person name="LaButti K."/>
            <person name="Lindquist E.A."/>
            <person name="Lipzen A."/>
            <person name="Lundell T."/>
            <person name="Morin E."/>
            <person name="Murat C."/>
            <person name="Riley R."/>
            <person name="Ohm R."/>
            <person name="Sun H."/>
            <person name="Tunlid A."/>
            <person name="Henrissat B."/>
            <person name="Grigoriev I.V."/>
            <person name="Hibbett D.S."/>
            <person name="Martin F."/>
        </authorList>
    </citation>
    <scope>NUCLEOTIDE SEQUENCE [LARGE SCALE GENOMIC DNA]</scope>
    <source>
        <strain evidence="2">Ve08.2h10</strain>
    </source>
</reference>
<accession>A0A0D0D908</accession>
<evidence type="ECO:0000313" key="1">
    <source>
        <dbReference type="EMBL" id="KIK93442.1"/>
    </source>
</evidence>
<name>A0A0D0D908_9AGAM</name>
<sequence length="83" mass="9487">MPKLTSPNNLKASRTQLKPTTRWATHQELGRMPGSSPVTHMYHSISRTNPNQLPVSARNRRQNCVRRRLSPCIDIGTKSYVLF</sequence>
<dbReference type="InParanoid" id="A0A0D0D908"/>
<gene>
    <name evidence="1" type="ORF">PAXRUDRAFT_829008</name>
</gene>
<dbReference type="HOGENOM" id="CLU_2543259_0_0_1"/>
<evidence type="ECO:0000313" key="2">
    <source>
        <dbReference type="Proteomes" id="UP000054538"/>
    </source>
</evidence>
<dbReference type="Proteomes" id="UP000054538">
    <property type="component" value="Unassembled WGS sequence"/>
</dbReference>